<feature type="domain" description="RNA polymerase sigma-70 region 2" evidence="6">
    <location>
        <begin position="26"/>
        <end position="93"/>
    </location>
</feature>
<keyword evidence="2" id="KW-0805">Transcription regulation</keyword>
<feature type="domain" description="RNA polymerase sigma-70 region 4" evidence="7">
    <location>
        <begin position="131"/>
        <end position="180"/>
    </location>
</feature>
<evidence type="ECO:0000256" key="3">
    <source>
        <dbReference type="ARBA" id="ARBA00023082"/>
    </source>
</evidence>
<evidence type="ECO:0000256" key="5">
    <source>
        <dbReference type="ARBA" id="ARBA00023163"/>
    </source>
</evidence>
<evidence type="ECO:0000256" key="2">
    <source>
        <dbReference type="ARBA" id="ARBA00023015"/>
    </source>
</evidence>
<reference evidence="8 9" key="1">
    <citation type="journal article" date="2019" name="Int. J. Syst. Evol. Microbiol.">
        <title>The Global Catalogue of Microorganisms (GCM) 10K type strain sequencing project: providing services to taxonomists for standard genome sequencing and annotation.</title>
        <authorList>
            <consortium name="The Broad Institute Genomics Platform"/>
            <consortium name="The Broad Institute Genome Sequencing Center for Infectious Disease"/>
            <person name="Wu L."/>
            <person name="Ma J."/>
        </authorList>
    </citation>
    <scope>NUCLEOTIDE SEQUENCE [LARGE SCALE GENOMIC DNA]</scope>
    <source>
        <strain evidence="8 9">JCM 9731</strain>
    </source>
</reference>
<evidence type="ECO:0000313" key="9">
    <source>
        <dbReference type="Proteomes" id="UP001500782"/>
    </source>
</evidence>
<dbReference type="NCBIfam" id="TIGR02937">
    <property type="entry name" value="sigma70-ECF"/>
    <property type="match status" value="1"/>
</dbReference>
<dbReference type="InterPro" id="IPR007630">
    <property type="entry name" value="RNA_pol_sigma70_r4"/>
</dbReference>
<evidence type="ECO:0000259" key="7">
    <source>
        <dbReference type="Pfam" id="PF04545"/>
    </source>
</evidence>
<keyword evidence="3" id="KW-0731">Sigma factor</keyword>
<keyword evidence="5" id="KW-0804">Transcription</keyword>
<comment type="caution">
    <text evidence="8">The sequence shown here is derived from an EMBL/GenBank/DDBJ whole genome shotgun (WGS) entry which is preliminary data.</text>
</comment>
<dbReference type="SUPFAM" id="SSF88946">
    <property type="entry name" value="Sigma2 domain of RNA polymerase sigma factors"/>
    <property type="match status" value="1"/>
</dbReference>
<dbReference type="Proteomes" id="UP001500782">
    <property type="component" value="Unassembled WGS sequence"/>
</dbReference>
<keyword evidence="4" id="KW-0238">DNA-binding</keyword>
<dbReference type="PANTHER" id="PTHR43133:SF62">
    <property type="entry name" value="RNA POLYMERASE SIGMA FACTOR SIGZ"/>
    <property type="match status" value="1"/>
</dbReference>
<gene>
    <name evidence="8" type="ORF">GCM10008967_15900</name>
</gene>
<dbReference type="InterPro" id="IPR013325">
    <property type="entry name" value="RNA_pol_sigma_r2"/>
</dbReference>
<dbReference type="InterPro" id="IPR039425">
    <property type="entry name" value="RNA_pol_sigma-70-like"/>
</dbReference>
<accession>A0ABN0W635</accession>
<comment type="similarity">
    <text evidence="1">Belongs to the sigma-70 factor family. ECF subfamily.</text>
</comment>
<proteinExistence type="inferred from homology"/>
<evidence type="ECO:0000313" key="8">
    <source>
        <dbReference type="EMBL" id="GAA0326160.1"/>
    </source>
</evidence>
<dbReference type="Gene3D" id="1.10.1740.10">
    <property type="match status" value="1"/>
</dbReference>
<dbReference type="Pfam" id="PF04542">
    <property type="entry name" value="Sigma70_r2"/>
    <property type="match status" value="1"/>
</dbReference>
<dbReference type="InterPro" id="IPR036388">
    <property type="entry name" value="WH-like_DNA-bd_sf"/>
</dbReference>
<dbReference type="RefSeq" id="WP_343797969.1">
    <property type="nucleotide sequence ID" value="NZ_BAAADJ010000017.1"/>
</dbReference>
<name>A0ABN0W635_9BACI</name>
<evidence type="ECO:0000256" key="4">
    <source>
        <dbReference type="ARBA" id="ARBA00023125"/>
    </source>
</evidence>
<protein>
    <submittedName>
        <fullName evidence="8">Sigma-70 family RNA polymerase sigma factor</fullName>
    </submittedName>
</protein>
<dbReference type="Pfam" id="PF04545">
    <property type="entry name" value="Sigma70_r4"/>
    <property type="match status" value="1"/>
</dbReference>
<organism evidence="8 9">
    <name type="scientific">Bacillus carboniphilus</name>
    <dbReference type="NCBI Taxonomy" id="86663"/>
    <lineage>
        <taxon>Bacteria</taxon>
        <taxon>Bacillati</taxon>
        <taxon>Bacillota</taxon>
        <taxon>Bacilli</taxon>
        <taxon>Bacillales</taxon>
        <taxon>Bacillaceae</taxon>
        <taxon>Bacillus</taxon>
    </lineage>
</organism>
<evidence type="ECO:0000256" key="1">
    <source>
        <dbReference type="ARBA" id="ARBA00010641"/>
    </source>
</evidence>
<dbReference type="InterPro" id="IPR007627">
    <property type="entry name" value="RNA_pol_sigma70_r2"/>
</dbReference>
<dbReference type="InterPro" id="IPR014284">
    <property type="entry name" value="RNA_pol_sigma-70_dom"/>
</dbReference>
<evidence type="ECO:0000259" key="6">
    <source>
        <dbReference type="Pfam" id="PF04542"/>
    </source>
</evidence>
<sequence length="199" mass="23067">MNEISKDNQCLMEGIQNGSLEAFEKFYTQNYAFVYSLAYKILQDTQASEDVCHDVFIEISQKAHTYSKERGSIEAWLAVRTRSRSIDYIRKKREVLSNDIEREKENSRDERTSPVDEKVMENMDRQLVLSALKQLPEPQAKAIYGNYYESIPHKELASKLKQPLGTVKSLIRYGVKNLRKQLEQAKGLNFFKGDDHHGV</sequence>
<dbReference type="SUPFAM" id="SSF88659">
    <property type="entry name" value="Sigma3 and sigma4 domains of RNA polymerase sigma factors"/>
    <property type="match status" value="1"/>
</dbReference>
<dbReference type="Gene3D" id="1.10.10.10">
    <property type="entry name" value="Winged helix-like DNA-binding domain superfamily/Winged helix DNA-binding domain"/>
    <property type="match status" value="1"/>
</dbReference>
<dbReference type="EMBL" id="BAAADJ010000017">
    <property type="protein sequence ID" value="GAA0326160.1"/>
    <property type="molecule type" value="Genomic_DNA"/>
</dbReference>
<dbReference type="InterPro" id="IPR013324">
    <property type="entry name" value="RNA_pol_sigma_r3/r4-like"/>
</dbReference>
<dbReference type="PANTHER" id="PTHR43133">
    <property type="entry name" value="RNA POLYMERASE ECF-TYPE SIGMA FACTO"/>
    <property type="match status" value="1"/>
</dbReference>
<keyword evidence="9" id="KW-1185">Reference proteome</keyword>